<gene>
    <name evidence="3" type="ORF">R1flu_000506</name>
</gene>
<dbReference type="InterPro" id="IPR026057">
    <property type="entry name" value="TBL_C"/>
</dbReference>
<evidence type="ECO:0000313" key="3">
    <source>
        <dbReference type="EMBL" id="KAL2620301.1"/>
    </source>
</evidence>
<dbReference type="AlphaFoldDB" id="A0ABD1Y0M8"/>
<reference evidence="3 4" key="1">
    <citation type="submission" date="2024-09" db="EMBL/GenBank/DDBJ databases">
        <title>Chromosome-scale assembly of Riccia fluitans.</title>
        <authorList>
            <person name="Paukszto L."/>
            <person name="Sawicki J."/>
            <person name="Karawczyk K."/>
            <person name="Piernik-Szablinska J."/>
            <person name="Szczecinska M."/>
            <person name="Mazdziarz M."/>
        </authorList>
    </citation>
    <scope>NUCLEOTIDE SEQUENCE [LARGE SCALE GENOMIC DNA]</scope>
    <source>
        <strain evidence="3">Rf_01</strain>
        <tissue evidence="3">Aerial parts of the thallus</tissue>
    </source>
</reference>
<sequence>MEGPATNIRNIDSSLLAALFHGLIRLEYYRSTNLVQQSRASSYSSVRVKSTFKLDWIDYFARKWRDADIFIFNSGHWWKTIETGNYFQVKDEIRMEMKVEGVGHGRRKVPVWIRNLQTSPVIKSHERAREKNIVTMQDDLKKFVRIEELMQSILCYQRSYFLSGESNLSCEALGSSFPGVGRLGAHIALIAYISTLKQ</sequence>
<comment type="caution">
    <text evidence="3">The sequence shown here is derived from an EMBL/GenBank/DDBJ whole genome shotgun (WGS) entry which is preliminary data.</text>
</comment>
<name>A0ABD1Y0M8_9MARC</name>
<evidence type="ECO:0000259" key="2">
    <source>
        <dbReference type="Pfam" id="PF13839"/>
    </source>
</evidence>
<evidence type="ECO:0000313" key="4">
    <source>
        <dbReference type="Proteomes" id="UP001605036"/>
    </source>
</evidence>
<dbReference type="Pfam" id="PF13839">
    <property type="entry name" value="PC-Esterase"/>
    <property type="match status" value="1"/>
</dbReference>
<dbReference type="EMBL" id="JBHFFA010000006">
    <property type="protein sequence ID" value="KAL2620301.1"/>
    <property type="molecule type" value="Genomic_DNA"/>
</dbReference>
<organism evidence="3 4">
    <name type="scientific">Riccia fluitans</name>
    <dbReference type="NCBI Taxonomy" id="41844"/>
    <lineage>
        <taxon>Eukaryota</taxon>
        <taxon>Viridiplantae</taxon>
        <taxon>Streptophyta</taxon>
        <taxon>Embryophyta</taxon>
        <taxon>Marchantiophyta</taxon>
        <taxon>Marchantiopsida</taxon>
        <taxon>Marchantiidae</taxon>
        <taxon>Marchantiales</taxon>
        <taxon>Ricciaceae</taxon>
        <taxon>Riccia</taxon>
    </lineage>
</organism>
<evidence type="ECO:0000256" key="1">
    <source>
        <dbReference type="ARBA" id="ARBA00007727"/>
    </source>
</evidence>
<feature type="domain" description="Trichome birefringence-like C-terminal" evidence="2">
    <location>
        <begin position="25"/>
        <end position="101"/>
    </location>
</feature>
<comment type="similarity">
    <text evidence="1">Belongs to the PC-esterase family. TBL subfamily.</text>
</comment>
<dbReference type="Proteomes" id="UP001605036">
    <property type="component" value="Unassembled WGS sequence"/>
</dbReference>
<protein>
    <recommendedName>
        <fullName evidence="2">Trichome birefringence-like C-terminal domain-containing protein</fullName>
    </recommendedName>
</protein>
<proteinExistence type="inferred from homology"/>
<accession>A0ABD1Y0M8</accession>
<keyword evidence="4" id="KW-1185">Reference proteome</keyword>